<dbReference type="InterPro" id="IPR036412">
    <property type="entry name" value="HAD-like_sf"/>
</dbReference>
<dbReference type="GO" id="GO:0000287">
    <property type="term" value="F:magnesium ion binding"/>
    <property type="evidence" value="ECO:0007669"/>
    <property type="project" value="TreeGrafter"/>
</dbReference>
<keyword evidence="1" id="KW-0479">Metal-binding</keyword>
<dbReference type="SFLD" id="SFLDG01142">
    <property type="entry name" value="C2.B.2:_Mannosyl-3-phosphoglyc"/>
    <property type="match status" value="1"/>
</dbReference>
<dbReference type="SUPFAM" id="SSF56784">
    <property type="entry name" value="HAD-like"/>
    <property type="match status" value="1"/>
</dbReference>
<dbReference type="OrthoDB" id="193379at2"/>
<dbReference type="SFLD" id="SFLDG01140">
    <property type="entry name" value="C2.B:_Phosphomannomutase_and_P"/>
    <property type="match status" value="1"/>
</dbReference>
<dbReference type="AlphaFoldDB" id="A0A1M5LM33"/>
<dbReference type="Proteomes" id="UP000184221">
    <property type="component" value="Unassembled WGS sequence"/>
</dbReference>
<name>A0A1M5LM33_9RHOB</name>
<dbReference type="STRING" id="996342.SAMN05443551_0210"/>
<dbReference type="NCBIfam" id="NF001216">
    <property type="entry name" value="PRK00192.1-2"/>
    <property type="match status" value="1"/>
</dbReference>
<evidence type="ECO:0000256" key="2">
    <source>
        <dbReference type="ARBA" id="ARBA00022801"/>
    </source>
</evidence>
<dbReference type="PANTHER" id="PTHR10000">
    <property type="entry name" value="PHOSPHOSERINE PHOSPHATASE"/>
    <property type="match status" value="1"/>
</dbReference>
<dbReference type="InterPro" id="IPR006379">
    <property type="entry name" value="HAD-SF_hydro_IIB"/>
</dbReference>
<proteinExistence type="predicted"/>
<keyword evidence="2" id="KW-0378">Hydrolase</keyword>
<accession>A0A1M5LM33</accession>
<dbReference type="PANTHER" id="PTHR10000:SF8">
    <property type="entry name" value="HAD SUPERFAMILY HYDROLASE-LIKE, TYPE 3"/>
    <property type="match status" value="1"/>
</dbReference>
<keyword evidence="3" id="KW-0460">Magnesium</keyword>
<evidence type="ECO:0000256" key="1">
    <source>
        <dbReference type="ARBA" id="ARBA00022723"/>
    </source>
</evidence>
<sequence length="267" mass="28375">MTNPPDLVVFSDLDGTLLDHETYDWSPAKPALHRLAQIGCPVVLTSSKTAAEIVVLQQAMGLSDYPAIVENGAGVIGLPGQDDIAEDYEKVRQMLDAIPPSLRKHFTGFGDMSADEIATLTGLSPDAARLAMKRDFSEPGLWTGHDAAKDAFLAAIQEQGLTATQGGRFLTLSFGATKADGMARVLARYKPKHSIALGDAPNDIAMLEAAEFGVIVANPHRDPLPHLKGEAEGRISRTRDAGPHGWNTAVCALLYQLGLTTGTHANG</sequence>
<dbReference type="EMBL" id="FQXC01000001">
    <property type="protein sequence ID" value="SHG66108.1"/>
    <property type="molecule type" value="Genomic_DNA"/>
</dbReference>
<dbReference type="Gene3D" id="3.40.50.1000">
    <property type="entry name" value="HAD superfamily/HAD-like"/>
    <property type="match status" value="1"/>
</dbReference>
<gene>
    <name evidence="4" type="ORF">SAMN05443551_0210</name>
</gene>
<dbReference type="SFLD" id="SFLDS00003">
    <property type="entry name" value="Haloacid_Dehalogenase"/>
    <property type="match status" value="1"/>
</dbReference>
<evidence type="ECO:0000313" key="5">
    <source>
        <dbReference type="Proteomes" id="UP000184221"/>
    </source>
</evidence>
<dbReference type="GO" id="GO:0051479">
    <property type="term" value="P:mannosylglycerate biosynthetic process"/>
    <property type="evidence" value="ECO:0007669"/>
    <property type="project" value="InterPro"/>
</dbReference>
<dbReference type="Gene3D" id="3.30.980.20">
    <property type="entry name" value="Putative mannosyl-3-phosphoglycerate phosphatase, domain 2"/>
    <property type="match status" value="1"/>
</dbReference>
<evidence type="ECO:0000256" key="3">
    <source>
        <dbReference type="ARBA" id="ARBA00022842"/>
    </source>
</evidence>
<organism evidence="4 5">
    <name type="scientific">Marivita hallyeonensis</name>
    <dbReference type="NCBI Taxonomy" id="996342"/>
    <lineage>
        <taxon>Bacteria</taxon>
        <taxon>Pseudomonadati</taxon>
        <taxon>Pseudomonadota</taxon>
        <taxon>Alphaproteobacteria</taxon>
        <taxon>Rhodobacterales</taxon>
        <taxon>Roseobacteraceae</taxon>
        <taxon>Marivita</taxon>
    </lineage>
</organism>
<protein>
    <submittedName>
        <fullName evidence="4">Mannosyl-3-phosphoglycerate phosphatase</fullName>
    </submittedName>
</protein>
<dbReference type="InterPro" id="IPR023214">
    <property type="entry name" value="HAD_sf"/>
</dbReference>
<dbReference type="RefSeq" id="WP_072775685.1">
    <property type="nucleotide sequence ID" value="NZ_FQXC01000001.1"/>
</dbReference>
<dbReference type="NCBIfam" id="TIGR01484">
    <property type="entry name" value="HAD-SF-IIB"/>
    <property type="match status" value="1"/>
</dbReference>
<dbReference type="GO" id="GO:0050531">
    <property type="term" value="F:mannosyl-3-phosphoglycerate phosphatase activity"/>
    <property type="evidence" value="ECO:0007669"/>
    <property type="project" value="InterPro"/>
</dbReference>
<dbReference type="Pfam" id="PF08282">
    <property type="entry name" value="Hydrolase_3"/>
    <property type="match status" value="2"/>
</dbReference>
<dbReference type="InterPro" id="IPR006381">
    <property type="entry name" value="HAD-SF-IIB-MPGP"/>
</dbReference>
<evidence type="ECO:0000313" key="4">
    <source>
        <dbReference type="EMBL" id="SHG66108.1"/>
    </source>
</evidence>
<dbReference type="GO" id="GO:0005829">
    <property type="term" value="C:cytosol"/>
    <property type="evidence" value="ECO:0007669"/>
    <property type="project" value="TreeGrafter"/>
</dbReference>
<reference evidence="4 5" key="1">
    <citation type="submission" date="2016-11" db="EMBL/GenBank/DDBJ databases">
        <authorList>
            <person name="Jaros S."/>
            <person name="Januszkiewicz K."/>
            <person name="Wedrychowicz H."/>
        </authorList>
    </citation>
    <scope>NUCLEOTIDE SEQUENCE [LARGE SCALE GENOMIC DNA]</scope>
    <source>
        <strain evidence="4 5">DSM 29431</strain>
    </source>
</reference>
<dbReference type="NCBIfam" id="TIGR01486">
    <property type="entry name" value="HAD-SF-IIB-MPGP"/>
    <property type="match status" value="1"/>
</dbReference>
<keyword evidence="5" id="KW-1185">Reference proteome</keyword>